<protein>
    <submittedName>
        <fullName evidence="2">DUF262 domain-containing protein</fullName>
    </submittedName>
</protein>
<evidence type="ECO:0000259" key="1">
    <source>
        <dbReference type="Pfam" id="PF03235"/>
    </source>
</evidence>
<evidence type="ECO:0000313" key="2">
    <source>
        <dbReference type="EMBL" id="WDA58626.1"/>
    </source>
</evidence>
<dbReference type="EMBL" id="CP115165">
    <property type="protein sequence ID" value="WDA58626.1"/>
    <property type="molecule type" value="Genomic_DNA"/>
</dbReference>
<keyword evidence="3" id="KW-1185">Reference proteome</keyword>
<feature type="domain" description="GmrSD restriction endonucleases N-terminal" evidence="1">
    <location>
        <begin position="14"/>
        <end position="270"/>
    </location>
</feature>
<dbReference type="RefSeq" id="WP_273988781.1">
    <property type="nucleotide sequence ID" value="NZ_BAABQT010000012.1"/>
</dbReference>
<dbReference type="Pfam" id="PF03235">
    <property type="entry name" value="GmrSD_N"/>
    <property type="match status" value="1"/>
</dbReference>
<dbReference type="PANTHER" id="PTHR37292">
    <property type="entry name" value="VNG6097C"/>
    <property type="match status" value="1"/>
</dbReference>
<proteinExistence type="predicted"/>
<dbReference type="InterPro" id="IPR004919">
    <property type="entry name" value="GmrSD_N"/>
</dbReference>
<dbReference type="Proteomes" id="UP001217044">
    <property type="component" value="Chromosome"/>
</dbReference>
<accession>A0ABY7V1C4</accession>
<gene>
    <name evidence="2" type="ORF">M8445_14985</name>
</gene>
<reference evidence="2 3" key="1">
    <citation type="submission" date="2022-12" db="EMBL/GenBank/DDBJ databases">
        <title>Genome Sequence of Deinococcus aquaticus Type Strain PB314.</title>
        <authorList>
            <person name="Albert C."/>
            <person name="Hill J."/>
            <person name="Boren L."/>
            <person name="Scholz-Ng S."/>
            <person name="Fatema N."/>
            <person name="Grosso R."/>
            <person name="Soboslay E."/>
            <person name="Tuohy J."/>
        </authorList>
    </citation>
    <scope>NUCLEOTIDE SEQUENCE [LARGE SCALE GENOMIC DNA]</scope>
    <source>
        <strain evidence="2 3">PB-314</strain>
    </source>
</reference>
<sequence length="614" mass="70956">MSQSHDNASSESLKNLVEQIDSDKPKILLPEFQRDFVWEIEQTHALFDSLVRGIFVGSVIFGKPSFEMTLRKIDDRPRKGKGKNAPITRISFTEEQIKKSSQVDGLKIVLDGQQRTTSIYRALKGIDKVFFAVRSDADVSIIKDSDLENAMHPHLGITGEDHEDFVCIPLHFAFEYMINAPFDDEVKEYFIKNTKLGSKLNNSGDTENVNYHFRIFRQMLPKFKTMFEQPQLLSYYLLDMSLDKFTTFFERSNSKGIQLNFTDILAAKVFGSFNLRDAFEKFSETHKGMPVNRELMVRATALMTGRFSDKIEKSKLLTELKADDFIAHWDDVVELHDRALAFLIEQRFAIAVKWLPYDNMLIPLMMFYRELDNINSGSLNHSQYTFIRWWYWASVFSERYTAASNEKITADVKILQKIARGEHIEANYFLRFRPSIDDAEELVSYNRSQSAIYRGVLNLVHFASSGLRDWTNGGLISTGHLGSKELQDHHFFPKGFLKKTANSQDCSDYEVDVIKDCVLNRVLMPKDTNLKISDKMPYDYLVDLKKKNPNIEDSLKSHMVPLELISDSQASYKIKHMLIKRGMEILKNIRHETIEAEPNIRLQFTVESTSRPNS</sequence>
<organism evidence="2 3">
    <name type="scientific">Deinococcus aquaticus</name>
    <dbReference type="NCBI Taxonomy" id="328692"/>
    <lineage>
        <taxon>Bacteria</taxon>
        <taxon>Thermotogati</taxon>
        <taxon>Deinococcota</taxon>
        <taxon>Deinococci</taxon>
        <taxon>Deinococcales</taxon>
        <taxon>Deinococcaceae</taxon>
        <taxon>Deinococcus</taxon>
    </lineage>
</organism>
<dbReference type="PANTHER" id="PTHR37292:SF2">
    <property type="entry name" value="DUF262 DOMAIN-CONTAINING PROTEIN"/>
    <property type="match status" value="1"/>
</dbReference>
<evidence type="ECO:0000313" key="3">
    <source>
        <dbReference type="Proteomes" id="UP001217044"/>
    </source>
</evidence>
<name>A0ABY7V1C4_9DEIO</name>